<feature type="chain" id="PRO_5004021906" evidence="2">
    <location>
        <begin position="17"/>
        <end position="276"/>
    </location>
</feature>
<dbReference type="OrthoDB" id="3644474at2759"/>
<evidence type="ECO:0000313" key="3">
    <source>
        <dbReference type="EMBL" id="EMC93560.1"/>
    </source>
</evidence>
<evidence type="ECO:0000313" key="4">
    <source>
        <dbReference type="Proteomes" id="UP000011761"/>
    </source>
</evidence>
<dbReference type="OMA" id="THACEHA"/>
<protein>
    <submittedName>
        <fullName evidence="3">Uncharacterized protein</fullName>
    </submittedName>
</protein>
<name>M2N4E0_BAUPA</name>
<sequence length="276" mass="28959">MQTRLLSLLLVSIAFALPQDTSNCVTVTHEVIVPTSTHTYTSTHVTTIHATTADDLGTFTLVTTESSTKTLMTLTTTSAVCTAYGTIINRDLTRTVYTTAGSHTTDPLPTASPDPTSDTCTEVLTPTIQPTARPLGLHPRQTNFACTVTTTWTTTYGFTFTFVAVPNQTTTFTDYTAFTLATTTLTVPGGTAYTIATATATTTPSLCGSATVNASTPTTTTITTHDVRCAPTALTSAYNGYGLEYIADTPTGGAHFTTNTTDGSTCCQLCAEASCM</sequence>
<evidence type="ECO:0000256" key="1">
    <source>
        <dbReference type="SAM" id="MobiDB-lite"/>
    </source>
</evidence>
<feature type="signal peptide" evidence="2">
    <location>
        <begin position="1"/>
        <end position="16"/>
    </location>
</feature>
<organism evidence="3 4">
    <name type="scientific">Baudoinia panamericana (strain UAMH 10762)</name>
    <name type="common">Angels' share fungus</name>
    <name type="synonym">Baudoinia compniacensis (strain UAMH 10762)</name>
    <dbReference type="NCBI Taxonomy" id="717646"/>
    <lineage>
        <taxon>Eukaryota</taxon>
        <taxon>Fungi</taxon>
        <taxon>Dikarya</taxon>
        <taxon>Ascomycota</taxon>
        <taxon>Pezizomycotina</taxon>
        <taxon>Dothideomycetes</taxon>
        <taxon>Dothideomycetidae</taxon>
        <taxon>Mycosphaerellales</taxon>
        <taxon>Teratosphaeriaceae</taxon>
        <taxon>Baudoinia</taxon>
    </lineage>
</organism>
<gene>
    <name evidence="3" type="ORF">BAUCODRAFT_26822</name>
</gene>
<accession>M2N4E0</accession>
<dbReference type="GeneID" id="19110484"/>
<dbReference type="AlphaFoldDB" id="M2N4E0"/>
<keyword evidence="2" id="KW-0732">Signal</keyword>
<dbReference type="HOGENOM" id="CLU_1008280_0_0_1"/>
<evidence type="ECO:0000256" key="2">
    <source>
        <dbReference type="SAM" id="SignalP"/>
    </source>
</evidence>
<dbReference type="RefSeq" id="XP_007679156.1">
    <property type="nucleotide sequence ID" value="XM_007680966.1"/>
</dbReference>
<dbReference type="eggNOG" id="ENOG502RKVB">
    <property type="taxonomic scope" value="Eukaryota"/>
</dbReference>
<dbReference type="Proteomes" id="UP000011761">
    <property type="component" value="Unassembled WGS sequence"/>
</dbReference>
<keyword evidence="4" id="KW-1185">Reference proteome</keyword>
<feature type="region of interest" description="Disordered" evidence="1">
    <location>
        <begin position="100"/>
        <end position="119"/>
    </location>
</feature>
<dbReference type="EMBL" id="KB445560">
    <property type="protein sequence ID" value="EMC93560.1"/>
    <property type="molecule type" value="Genomic_DNA"/>
</dbReference>
<proteinExistence type="predicted"/>
<reference evidence="3 4" key="1">
    <citation type="journal article" date="2012" name="PLoS Pathog.">
        <title>Diverse lifestyles and strategies of plant pathogenesis encoded in the genomes of eighteen Dothideomycetes fungi.</title>
        <authorList>
            <person name="Ohm R.A."/>
            <person name="Feau N."/>
            <person name="Henrissat B."/>
            <person name="Schoch C.L."/>
            <person name="Horwitz B.A."/>
            <person name="Barry K.W."/>
            <person name="Condon B.J."/>
            <person name="Copeland A.C."/>
            <person name="Dhillon B."/>
            <person name="Glaser F."/>
            <person name="Hesse C.N."/>
            <person name="Kosti I."/>
            <person name="LaButti K."/>
            <person name="Lindquist E.A."/>
            <person name="Lucas S."/>
            <person name="Salamov A.A."/>
            <person name="Bradshaw R.E."/>
            <person name="Ciuffetti L."/>
            <person name="Hamelin R.C."/>
            <person name="Kema G.H.J."/>
            <person name="Lawrence C."/>
            <person name="Scott J.A."/>
            <person name="Spatafora J.W."/>
            <person name="Turgeon B.G."/>
            <person name="de Wit P.J.G.M."/>
            <person name="Zhong S."/>
            <person name="Goodwin S.B."/>
            <person name="Grigoriev I.V."/>
        </authorList>
    </citation>
    <scope>NUCLEOTIDE SEQUENCE [LARGE SCALE GENOMIC DNA]</scope>
    <source>
        <strain evidence="3 4">UAMH 10762</strain>
    </source>
</reference>
<dbReference type="KEGG" id="bcom:BAUCODRAFT_26822"/>